<keyword evidence="3" id="KW-1185">Reference proteome</keyword>
<dbReference type="AlphaFoldDB" id="A0A939F2J9"/>
<sequence>MFTVICRLFLFLTLVLGIACAAFEATAATPAFRLLPQLRLRNQNRMKLMHRPNYRAYKPHRYY</sequence>
<accession>A0A939F2J9</accession>
<evidence type="ECO:0000313" key="3">
    <source>
        <dbReference type="Proteomes" id="UP000664144"/>
    </source>
</evidence>
<name>A0A939F2J9_9BACT</name>
<reference evidence="2" key="1">
    <citation type="submission" date="2021-03" db="EMBL/GenBank/DDBJ databases">
        <authorList>
            <person name="Kim M.K."/>
        </authorList>
    </citation>
    <scope>NUCLEOTIDE SEQUENCE</scope>
    <source>
        <strain evidence="2">BT186</strain>
    </source>
</reference>
<gene>
    <name evidence="2" type="ORF">J0X19_19810</name>
</gene>
<comment type="caution">
    <text evidence="2">The sequence shown here is derived from an EMBL/GenBank/DDBJ whole genome shotgun (WGS) entry which is preliminary data.</text>
</comment>
<feature type="signal peptide" evidence="1">
    <location>
        <begin position="1"/>
        <end position="27"/>
    </location>
</feature>
<keyword evidence="1" id="KW-0732">Signal</keyword>
<dbReference type="PROSITE" id="PS51257">
    <property type="entry name" value="PROKAR_LIPOPROTEIN"/>
    <property type="match status" value="1"/>
</dbReference>
<proteinExistence type="predicted"/>
<dbReference type="EMBL" id="JAFLQZ010000017">
    <property type="protein sequence ID" value="MBO0360218.1"/>
    <property type="molecule type" value="Genomic_DNA"/>
</dbReference>
<evidence type="ECO:0000256" key="1">
    <source>
        <dbReference type="SAM" id="SignalP"/>
    </source>
</evidence>
<protein>
    <submittedName>
        <fullName evidence="2">Uncharacterized protein</fullName>
    </submittedName>
</protein>
<organism evidence="2 3">
    <name type="scientific">Hymenobacter telluris</name>
    <dbReference type="NCBI Taxonomy" id="2816474"/>
    <lineage>
        <taxon>Bacteria</taxon>
        <taxon>Pseudomonadati</taxon>
        <taxon>Bacteroidota</taxon>
        <taxon>Cytophagia</taxon>
        <taxon>Cytophagales</taxon>
        <taxon>Hymenobacteraceae</taxon>
        <taxon>Hymenobacter</taxon>
    </lineage>
</organism>
<dbReference type="Proteomes" id="UP000664144">
    <property type="component" value="Unassembled WGS sequence"/>
</dbReference>
<evidence type="ECO:0000313" key="2">
    <source>
        <dbReference type="EMBL" id="MBO0360218.1"/>
    </source>
</evidence>
<dbReference type="RefSeq" id="WP_206986160.1">
    <property type="nucleotide sequence ID" value="NZ_JAFLQZ010000017.1"/>
</dbReference>
<feature type="chain" id="PRO_5037176176" evidence="1">
    <location>
        <begin position="28"/>
        <end position="63"/>
    </location>
</feature>